<gene>
    <name evidence="3" type="ORF">M9Y10_007501</name>
</gene>
<accession>A0ABR2J1X6</accession>
<dbReference type="Proteomes" id="UP001470230">
    <property type="component" value="Unassembled WGS sequence"/>
</dbReference>
<name>A0ABR2J1X6_9EUKA</name>
<evidence type="ECO:0000313" key="3">
    <source>
        <dbReference type="EMBL" id="KAK8871761.1"/>
    </source>
</evidence>
<dbReference type="SUPFAM" id="SSF53474">
    <property type="entry name" value="alpha/beta-Hydrolases"/>
    <property type="match status" value="1"/>
</dbReference>
<dbReference type="EMBL" id="JAPFFF010000013">
    <property type="protein sequence ID" value="KAK8871761.1"/>
    <property type="molecule type" value="Genomic_DNA"/>
</dbReference>
<dbReference type="Pfam" id="PF00326">
    <property type="entry name" value="Peptidase_S9"/>
    <property type="match status" value="1"/>
</dbReference>
<organism evidence="3 4">
    <name type="scientific">Tritrichomonas musculus</name>
    <dbReference type="NCBI Taxonomy" id="1915356"/>
    <lineage>
        <taxon>Eukaryota</taxon>
        <taxon>Metamonada</taxon>
        <taxon>Parabasalia</taxon>
        <taxon>Tritrichomonadida</taxon>
        <taxon>Tritrichomonadidae</taxon>
        <taxon>Tritrichomonas</taxon>
    </lineage>
</organism>
<dbReference type="InterPro" id="IPR001375">
    <property type="entry name" value="Peptidase_S9_cat"/>
</dbReference>
<protein>
    <recommendedName>
        <fullName evidence="2">Peptidase S9 prolyl oligopeptidase catalytic domain-containing protein</fullName>
    </recommendedName>
</protein>
<sequence>MKKSLTHMKSHHPLLGEDATEETEDFASIDKHASKDYPPTFIWCGDDDTDVPPDNTKLMAKALKEENVPVEVEIFPNVKHGVGPDNCKSLKKNNFH</sequence>
<feature type="region of interest" description="Disordered" evidence="1">
    <location>
        <begin position="1"/>
        <end position="25"/>
    </location>
</feature>
<dbReference type="Gene3D" id="3.40.50.1820">
    <property type="entry name" value="alpha/beta hydrolase"/>
    <property type="match status" value="1"/>
</dbReference>
<evidence type="ECO:0000256" key="1">
    <source>
        <dbReference type="SAM" id="MobiDB-lite"/>
    </source>
</evidence>
<feature type="compositionally biased region" description="Basic residues" evidence="1">
    <location>
        <begin position="1"/>
        <end position="12"/>
    </location>
</feature>
<evidence type="ECO:0000313" key="4">
    <source>
        <dbReference type="Proteomes" id="UP001470230"/>
    </source>
</evidence>
<reference evidence="3 4" key="1">
    <citation type="submission" date="2024-04" db="EMBL/GenBank/DDBJ databases">
        <title>Tritrichomonas musculus Genome.</title>
        <authorList>
            <person name="Alves-Ferreira E."/>
            <person name="Grigg M."/>
            <person name="Lorenzi H."/>
            <person name="Galac M."/>
        </authorList>
    </citation>
    <scope>NUCLEOTIDE SEQUENCE [LARGE SCALE GENOMIC DNA]</scope>
    <source>
        <strain evidence="3 4">EAF2021</strain>
    </source>
</reference>
<evidence type="ECO:0000259" key="2">
    <source>
        <dbReference type="Pfam" id="PF00326"/>
    </source>
</evidence>
<dbReference type="InterPro" id="IPR029058">
    <property type="entry name" value="AB_hydrolase_fold"/>
</dbReference>
<feature type="domain" description="Peptidase S9 prolyl oligopeptidase catalytic" evidence="2">
    <location>
        <begin position="18"/>
        <end position="86"/>
    </location>
</feature>
<comment type="caution">
    <text evidence="3">The sequence shown here is derived from an EMBL/GenBank/DDBJ whole genome shotgun (WGS) entry which is preliminary data.</text>
</comment>
<proteinExistence type="predicted"/>
<keyword evidence="4" id="KW-1185">Reference proteome</keyword>